<dbReference type="SUPFAM" id="SSF47413">
    <property type="entry name" value="lambda repressor-like DNA-binding domains"/>
    <property type="match status" value="1"/>
</dbReference>
<proteinExistence type="predicted"/>
<dbReference type="AlphaFoldDB" id="A0A9D1HW41"/>
<sequence length="146" mass="16950">MVQAGDERFTDELLEMLLESASPEVYLSEVRAEERCLSDYLQELLQVHEATRSEVIRASGMNATYCYQVFQGTRHPSRDNVLMIAFGMGCTLEESQRMLRFAGHNELWCKVRRDAIVIFCLEHRLSRVVCDDELWRLGEKTLLSEE</sequence>
<dbReference type="Proteomes" id="UP000824078">
    <property type="component" value="Unassembled WGS sequence"/>
</dbReference>
<dbReference type="GO" id="GO:0003677">
    <property type="term" value="F:DNA binding"/>
    <property type="evidence" value="ECO:0007669"/>
    <property type="project" value="InterPro"/>
</dbReference>
<comment type="caution">
    <text evidence="1">The sequence shown here is derived from an EMBL/GenBank/DDBJ whole genome shotgun (WGS) entry which is preliminary data.</text>
</comment>
<evidence type="ECO:0000313" key="2">
    <source>
        <dbReference type="Proteomes" id="UP000824078"/>
    </source>
</evidence>
<reference evidence="1" key="2">
    <citation type="journal article" date="2021" name="PeerJ">
        <title>Extensive microbial diversity within the chicken gut microbiome revealed by metagenomics and culture.</title>
        <authorList>
            <person name="Gilroy R."/>
            <person name="Ravi A."/>
            <person name="Getino M."/>
            <person name="Pursley I."/>
            <person name="Horton D.L."/>
            <person name="Alikhan N.F."/>
            <person name="Baker D."/>
            <person name="Gharbi K."/>
            <person name="Hall N."/>
            <person name="Watson M."/>
            <person name="Adriaenssens E.M."/>
            <person name="Foster-Nyarko E."/>
            <person name="Jarju S."/>
            <person name="Secka A."/>
            <person name="Antonio M."/>
            <person name="Oren A."/>
            <person name="Chaudhuri R.R."/>
            <person name="La Ragione R."/>
            <person name="Hildebrand F."/>
            <person name="Pallen M.J."/>
        </authorList>
    </citation>
    <scope>NUCLEOTIDE SEQUENCE</scope>
    <source>
        <strain evidence="1">ChiHjej12B11-29160</strain>
    </source>
</reference>
<name>A0A9D1HW41_9ACTN</name>
<protein>
    <submittedName>
        <fullName evidence="1">XRE family transcriptional regulator</fullName>
    </submittedName>
</protein>
<organism evidence="1 2">
    <name type="scientific">Candidatus Coprovicinus avistercoris</name>
    <dbReference type="NCBI Taxonomy" id="2840754"/>
    <lineage>
        <taxon>Bacteria</taxon>
        <taxon>Bacillati</taxon>
        <taxon>Actinomycetota</taxon>
        <taxon>Coriobacteriia</taxon>
        <taxon>Coriobacteriales</taxon>
        <taxon>Coriobacteriaceae</taxon>
        <taxon>Coriobacteriaceae incertae sedis</taxon>
        <taxon>Candidatus Coprovicinus</taxon>
    </lineage>
</organism>
<dbReference type="EMBL" id="DVMQ01000006">
    <property type="protein sequence ID" value="HIU23653.1"/>
    <property type="molecule type" value="Genomic_DNA"/>
</dbReference>
<gene>
    <name evidence="1" type="ORF">IAD17_01860</name>
</gene>
<evidence type="ECO:0000313" key="1">
    <source>
        <dbReference type="EMBL" id="HIU23653.1"/>
    </source>
</evidence>
<dbReference type="InterPro" id="IPR010982">
    <property type="entry name" value="Lambda_DNA-bd_dom_sf"/>
</dbReference>
<reference evidence="1" key="1">
    <citation type="submission" date="2020-10" db="EMBL/GenBank/DDBJ databases">
        <authorList>
            <person name="Gilroy R."/>
        </authorList>
    </citation>
    <scope>NUCLEOTIDE SEQUENCE</scope>
    <source>
        <strain evidence="1">ChiHjej12B11-29160</strain>
    </source>
</reference>
<accession>A0A9D1HW41</accession>